<feature type="domain" description="Glutamate synthase alpha subunit C-terminal" evidence="1">
    <location>
        <begin position="117"/>
        <end position="223"/>
    </location>
</feature>
<evidence type="ECO:0000313" key="3">
    <source>
        <dbReference type="Proteomes" id="UP000307968"/>
    </source>
</evidence>
<protein>
    <submittedName>
        <fullName evidence="2">Glutamate synthase [NADPH] large chain</fullName>
        <ecNumber evidence="2">1.4.1.13</ecNumber>
    </submittedName>
</protein>
<sequence length="250" mass="26179">MKNCAAITITACRNASPNYFHFIARETREIMAQLGVSQLVDLIGRTEFLSELDGISAKQNKLDLSPLLQTATPHPGKALYCTEGSNPPFDHGLLNKELLAQAQPYVEEKHSKAFYFDIRNTDRSVGASLSGAIASVHGDQGMAADPIKAHFSGTAGQSFGVWNAGGVELTLTGDANDYVGKGMAGGSIAVRPPLGSAFRSHEASIIGNTCLYGATGGKLFAAAAPASVSPCVTPAPSPWWKASAITVVNT</sequence>
<dbReference type="EC" id="1.4.1.13" evidence="2"/>
<dbReference type="EMBL" id="LR590463">
    <property type="protein sequence ID" value="VTP67576.1"/>
    <property type="molecule type" value="Genomic_DNA"/>
</dbReference>
<evidence type="ECO:0000313" key="2">
    <source>
        <dbReference type="EMBL" id="VTP67576.1"/>
    </source>
</evidence>
<dbReference type="SUPFAM" id="SSF51395">
    <property type="entry name" value="FMN-linked oxidoreductases"/>
    <property type="match status" value="1"/>
</dbReference>
<organism evidence="2 3">
    <name type="scientific">Serratia rubidaea</name>
    <name type="common">Serratia marinorubra</name>
    <dbReference type="NCBI Taxonomy" id="61652"/>
    <lineage>
        <taxon>Bacteria</taxon>
        <taxon>Pseudomonadati</taxon>
        <taxon>Pseudomonadota</taxon>
        <taxon>Gammaproteobacteria</taxon>
        <taxon>Enterobacterales</taxon>
        <taxon>Yersiniaceae</taxon>
        <taxon>Serratia</taxon>
    </lineage>
</organism>
<dbReference type="Pfam" id="PF01493">
    <property type="entry name" value="GXGXG"/>
    <property type="match status" value="1"/>
</dbReference>
<dbReference type="InterPro" id="IPR036485">
    <property type="entry name" value="Glu_synth_asu_C_sf"/>
</dbReference>
<dbReference type="Gene3D" id="2.160.20.60">
    <property type="entry name" value="Glutamate synthase, alpha subunit, C-terminal domain"/>
    <property type="match status" value="1"/>
</dbReference>
<reference evidence="2 3" key="1">
    <citation type="submission" date="2019-05" db="EMBL/GenBank/DDBJ databases">
        <authorList>
            <consortium name="Pathogen Informatics"/>
        </authorList>
    </citation>
    <scope>NUCLEOTIDE SEQUENCE [LARGE SCALE GENOMIC DNA]</scope>
    <source>
        <strain evidence="2 3">NCTC12971</strain>
    </source>
</reference>
<gene>
    <name evidence="2" type="primary">gltB_5</name>
    <name evidence="2" type="ORF">NCTC12971_05179</name>
</gene>
<dbReference type="InterPro" id="IPR051394">
    <property type="entry name" value="Glutamate_Synthase"/>
</dbReference>
<dbReference type="PANTHER" id="PTHR43100">
    <property type="entry name" value="GLUTAMATE SYNTHASE [NADPH] SMALL CHAIN"/>
    <property type="match status" value="1"/>
</dbReference>
<dbReference type="InterPro" id="IPR002489">
    <property type="entry name" value="Glu_synth_asu_C"/>
</dbReference>
<dbReference type="AlphaFoldDB" id="A0A4U9HUZ8"/>
<dbReference type="InterPro" id="IPR013785">
    <property type="entry name" value="Aldolase_TIM"/>
</dbReference>
<dbReference type="Gene3D" id="3.20.20.70">
    <property type="entry name" value="Aldolase class I"/>
    <property type="match status" value="1"/>
</dbReference>
<dbReference type="SUPFAM" id="SSF69336">
    <property type="entry name" value="Alpha subunit of glutamate synthase, C-terminal domain"/>
    <property type="match status" value="1"/>
</dbReference>
<evidence type="ECO:0000259" key="1">
    <source>
        <dbReference type="Pfam" id="PF01493"/>
    </source>
</evidence>
<accession>A0A4U9HUZ8</accession>
<name>A0A4U9HUZ8_SERRU</name>
<keyword evidence="2" id="KW-0560">Oxidoreductase</keyword>
<proteinExistence type="predicted"/>
<dbReference type="Proteomes" id="UP000307968">
    <property type="component" value="Chromosome"/>
</dbReference>
<dbReference type="GO" id="GO:0004355">
    <property type="term" value="F:glutamate synthase (NADPH) activity"/>
    <property type="evidence" value="ECO:0007669"/>
    <property type="project" value="UniProtKB-EC"/>
</dbReference>